<evidence type="ECO:0000256" key="6">
    <source>
        <dbReference type="ARBA" id="ARBA00023201"/>
    </source>
</evidence>
<dbReference type="GO" id="GO:0005886">
    <property type="term" value="C:plasma membrane"/>
    <property type="evidence" value="ECO:0007669"/>
    <property type="project" value="TreeGrafter"/>
</dbReference>
<dbReference type="GO" id="GO:0008292">
    <property type="term" value="P:acetylcholine biosynthetic process"/>
    <property type="evidence" value="ECO:0007669"/>
    <property type="project" value="TreeGrafter"/>
</dbReference>
<dbReference type="InterPro" id="IPR052244">
    <property type="entry name" value="Choline_transporter"/>
</dbReference>
<dbReference type="WBParaSite" id="Hba_09652">
    <property type="protein sequence ID" value="Hba_09652"/>
    <property type="gene ID" value="Hba_09652"/>
</dbReference>
<accession>A0A1I7WWS4</accession>
<dbReference type="PANTHER" id="PTHR45897">
    <property type="entry name" value="HIGH-AFFINITY CHOLINE TRANSPORTER 1"/>
    <property type="match status" value="1"/>
</dbReference>
<organism evidence="8 9">
    <name type="scientific">Heterorhabditis bacteriophora</name>
    <name type="common">Entomopathogenic nematode worm</name>
    <dbReference type="NCBI Taxonomy" id="37862"/>
    <lineage>
        <taxon>Eukaryota</taxon>
        <taxon>Metazoa</taxon>
        <taxon>Ecdysozoa</taxon>
        <taxon>Nematoda</taxon>
        <taxon>Chromadorea</taxon>
        <taxon>Rhabditida</taxon>
        <taxon>Rhabditina</taxon>
        <taxon>Rhabditomorpha</taxon>
        <taxon>Strongyloidea</taxon>
        <taxon>Heterorhabditidae</taxon>
        <taxon>Heterorhabditis</taxon>
    </lineage>
</organism>
<keyword evidence="5" id="KW-0325">Glycoprotein</keyword>
<feature type="transmembrane region" description="Helical" evidence="7">
    <location>
        <begin position="99"/>
        <end position="122"/>
    </location>
</feature>
<keyword evidence="7" id="KW-1133">Transmembrane helix</keyword>
<dbReference type="PANTHER" id="PTHR45897:SF4">
    <property type="entry name" value="HIGH-AFFINITY CHOLINE TRANSPORTER 1"/>
    <property type="match status" value="1"/>
</dbReference>
<evidence type="ECO:0000313" key="8">
    <source>
        <dbReference type="Proteomes" id="UP000095283"/>
    </source>
</evidence>
<feature type="transmembrane region" description="Helical" evidence="7">
    <location>
        <begin position="287"/>
        <end position="307"/>
    </location>
</feature>
<keyword evidence="4" id="KW-0406">Ion transport</keyword>
<name>A0A1I7WWS4_HETBA</name>
<feature type="transmembrane region" description="Helical" evidence="7">
    <location>
        <begin position="208"/>
        <end position="225"/>
    </location>
</feature>
<feature type="transmembrane region" description="Helical" evidence="7">
    <location>
        <begin position="20"/>
        <end position="41"/>
    </location>
</feature>
<dbReference type="Proteomes" id="UP000095283">
    <property type="component" value="Unplaced"/>
</dbReference>
<evidence type="ECO:0000256" key="3">
    <source>
        <dbReference type="ARBA" id="ARBA00023053"/>
    </source>
</evidence>
<keyword evidence="3" id="KW-0915">Sodium</keyword>
<evidence type="ECO:0000256" key="1">
    <source>
        <dbReference type="ARBA" id="ARBA00022448"/>
    </source>
</evidence>
<feature type="transmembrane region" description="Helical" evidence="7">
    <location>
        <begin position="128"/>
        <end position="149"/>
    </location>
</feature>
<evidence type="ECO:0000256" key="4">
    <source>
        <dbReference type="ARBA" id="ARBA00023065"/>
    </source>
</evidence>
<keyword evidence="8" id="KW-1185">Reference proteome</keyword>
<proteinExistence type="predicted"/>
<keyword evidence="7" id="KW-0812">Transmembrane</keyword>
<dbReference type="GO" id="GO:0005307">
    <property type="term" value="F:choline:sodium symporter activity"/>
    <property type="evidence" value="ECO:0007669"/>
    <property type="project" value="TreeGrafter"/>
</dbReference>
<evidence type="ECO:0000256" key="5">
    <source>
        <dbReference type="ARBA" id="ARBA00023180"/>
    </source>
</evidence>
<keyword evidence="7" id="KW-0472">Membrane</keyword>
<keyword evidence="1" id="KW-0813">Transport</keyword>
<protein>
    <submittedName>
        <fullName evidence="9">Dolichyl-P-Glc:Glc(2)Man(9)GlcNAc(2)-PP-dolichol alpha-1,2-glucosyltransferase</fullName>
    </submittedName>
</protein>
<keyword evidence="6" id="KW-0739">Sodium transport</keyword>
<evidence type="ECO:0000256" key="7">
    <source>
        <dbReference type="SAM" id="Phobius"/>
    </source>
</evidence>
<reference evidence="9" key="1">
    <citation type="submission" date="2016-11" db="UniProtKB">
        <authorList>
            <consortium name="WormBaseParasite"/>
        </authorList>
    </citation>
    <scope>IDENTIFICATION</scope>
</reference>
<feature type="transmembrane region" description="Helical" evidence="7">
    <location>
        <begin position="246"/>
        <end position="267"/>
    </location>
</feature>
<evidence type="ECO:0000313" key="9">
    <source>
        <dbReference type="WBParaSite" id="Hba_09652"/>
    </source>
</evidence>
<keyword evidence="2" id="KW-0769">Symport</keyword>
<feature type="transmembrane region" description="Helical" evidence="7">
    <location>
        <begin position="169"/>
        <end position="188"/>
    </location>
</feature>
<sequence>MITFVLISQENLKLHNSYAIFFLFLKICFFNSIFIGFNIYYSDICIYRLLYTLETYFKTQDLLLDVYSIDSISFRKSPPTLFSFCSFLLHLTLIFKIDYLTYLCADLVYVILFPQLVCVVYMKNSNTYGSLAGYGDYLNCLVVSSLLLIVQKKFGVIYHTIMVHRPLKFVICCTNIVCFIISLIAKIKTRKCDLENKFLVDFADDMRFYINIDFMISFVITIHKYRVFFFITKFIKKNVLTVSSPLPCISSCAAYFISYFFHLYTLYLKILKKIIYMNNVSLVRSSHYFTFFIYNTSPVAVLVQYFIRIQHQIAVPFHLTSVVLGKVDF</sequence>
<dbReference type="AlphaFoldDB" id="A0A1I7WWS4"/>
<evidence type="ECO:0000256" key="2">
    <source>
        <dbReference type="ARBA" id="ARBA00022847"/>
    </source>
</evidence>